<dbReference type="AlphaFoldDB" id="A0A8J5R5H7"/>
<proteinExistence type="predicted"/>
<keyword evidence="2" id="KW-1185">Reference proteome</keyword>
<dbReference type="EMBL" id="JAAOIC020000019">
    <property type="protein sequence ID" value="KAG8040867.1"/>
    <property type="molecule type" value="Genomic_DNA"/>
</dbReference>
<accession>A0A8J5R5H7</accession>
<comment type="caution">
    <text evidence="1">The sequence shown here is derived from an EMBL/GenBank/DDBJ whole genome shotgun (WGS) entry which is preliminary data.</text>
</comment>
<reference evidence="1" key="2">
    <citation type="submission" date="2021-04" db="EMBL/GenBank/DDBJ databases">
        <title>Genome-wide patterns of bracovirus chromosomal integration into multiple host tissues during parasitism.</title>
        <authorList>
            <person name="Chebbi M.A.C."/>
        </authorList>
    </citation>
    <scope>NUCLEOTIDE SEQUENCE</scope>
    <source>
        <tissue evidence="1">Whole body</tissue>
    </source>
</reference>
<evidence type="ECO:0000313" key="2">
    <source>
        <dbReference type="Proteomes" id="UP000729913"/>
    </source>
</evidence>
<gene>
    <name evidence="1" type="ORF">G9C98_001855</name>
</gene>
<dbReference type="Proteomes" id="UP000729913">
    <property type="component" value="Unassembled WGS sequence"/>
</dbReference>
<sequence>MTNEACLISIGLSVIQTTMFCVPGASLT</sequence>
<organism evidence="1 2">
    <name type="scientific">Cotesia typhae</name>
    <dbReference type="NCBI Taxonomy" id="2053667"/>
    <lineage>
        <taxon>Eukaryota</taxon>
        <taxon>Metazoa</taxon>
        <taxon>Ecdysozoa</taxon>
        <taxon>Arthropoda</taxon>
        <taxon>Hexapoda</taxon>
        <taxon>Insecta</taxon>
        <taxon>Pterygota</taxon>
        <taxon>Neoptera</taxon>
        <taxon>Endopterygota</taxon>
        <taxon>Hymenoptera</taxon>
        <taxon>Apocrita</taxon>
        <taxon>Ichneumonoidea</taxon>
        <taxon>Braconidae</taxon>
        <taxon>Microgastrinae</taxon>
        <taxon>Cotesia</taxon>
    </lineage>
</organism>
<protein>
    <submittedName>
        <fullName evidence="1">Uncharacterized protein</fullName>
    </submittedName>
</protein>
<name>A0A8J5R5H7_9HYME</name>
<evidence type="ECO:0000313" key="1">
    <source>
        <dbReference type="EMBL" id="KAG8040867.1"/>
    </source>
</evidence>
<reference evidence="1" key="1">
    <citation type="submission" date="2020-03" db="EMBL/GenBank/DDBJ databases">
        <authorList>
            <person name="Chebbi M.A."/>
            <person name="Drezen J.M."/>
        </authorList>
    </citation>
    <scope>NUCLEOTIDE SEQUENCE</scope>
    <source>
        <tissue evidence="1">Whole body</tissue>
    </source>
</reference>